<dbReference type="EMBL" id="JAULJE010000006">
    <property type="protein sequence ID" value="KAK1342224.1"/>
    <property type="molecule type" value="Genomic_DNA"/>
</dbReference>
<dbReference type="Gene3D" id="3.30.710.10">
    <property type="entry name" value="Potassium Channel Kv1.1, Chain A"/>
    <property type="match status" value="1"/>
</dbReference>
<dbReference type="InterPro" id="IPR050457">
    <property type="entry name" value="ZnFinger_BTB_dom_contain"/>
</dbReference>
<proteinExistence type="predicted"/>
<comment type="caution">
    <text evidence="6">The sequence shown here is derived from an EMBL/GenBank/DDBJ whole genome shotgun (WGS) entry which is preliminary data.</text>
</comment>
<evidence type="ECO:0000259" key="4">
    <source>
        <dbReference type="PROSITE" id="PS50097"/>
    </source>
</evidence>
<dbReference type="Pfam" id="PF00651">
    <property type="entry name" value="BTB"/>
    <property type="match status" value="1"/>
</dbReference>
<feature type="domain" description="BTB" evidence="4">
    <location>
        <begin position="118"/>
        <end position="176"/>
    </location>
</feature>
<evidence type="ECO:0000256" key="3">
    <source>
        <dbReference type="SAM" id="MobiDB-lite"/>
    </source>
</evidence>
<name>A0AA40LSN8_CNENI</name>
<reference evidence="6" key="1">
    <citation type="submission" date="2023-06" db="EMBL/GenBank/DDBJ databases">
        <title>Reference genome for the Northern bat (Eptesicus nilssonii), a most northern bat species.</title>
        <authorList>
            <person name="Laine V.N."/>
            <person name="Pulliainen A.T."/>
            <person name="Lilley T.M."/>
        </authorList>
    </citation>
    <scope>NUCLEOTIDE SEQUENCE</scope>
    <source>
        <strain evidence="6">BLF_Eptnil</strain>
        <tissue evidence="6">Kidney</tissue>
    </source>
</reference>
<evidence type="ECO:0000313" key="6">
    <source>
        <dbReference type="EMBL" id="KAK1342224.1"/>
    </source>
</evidence>
<keyword evidence="2" id="KW-0832">Ubl conjugation</keyword>
<accession>A0AA40LSN8</accession>
<feature type="compositionally biased region" description="Acidic residues" evidence="3">
    <location>
        <begin position="337"/>
        <end position="349"/>
    </location>
</feature>
<keyword evidence="1" id="KW-1017">Isopeptide bond</keyword>
<gene>
    <name evidence="6" type="ORF">QTO34_016983</name>
</gene>
<dbReference type="GO" id="GO:0000981">
    <property type="term" value="F:DNA-binding transcription factor activity, RNA polymerase II-specific"/>
    <property type="evidence" value="ECO:0007669"/>
    <property type="project" value="TreeGrafter"/>
</dbReference>
<dbReference type="Proteomes" id="UP001177744">
    <property type="component" value="Unassembled WGS sequence"/>
</dbReference>
<dbReference type="Gene3D" id="1.10.10.2590">
    <property type="entry name" value="BEN domain"/>
    <property type="match status" value="1"/>
</dbReference>
<dbReference type="PANTHER" id="PTHR46105">
    <property type="entry name" value="AGAP004733-PA"/>
    <property type="match status" value="1"/>
</dbReference>
<dbReference type="PROSITE" id="PS51457">
    <property type="entry name" value="BEN"/>
    <property type="match status" value="1"/>
</dbReference>
<dbReference type="SMART" id="SM01025">
    <property type="entry name" value="BEN"/>
    <property type="match status" value="1"/>
</dbReference>
<feature type="domain" description="BEN" evidence="5">
    <location>
        <begin position="412"/>
        <end position="507"/>
    </location>
</feature>
<dbReference type="SUPFAM" id="SSF54695">
    <property type="entry name" value="POZ domain"/>
    <property type="match status" value="1"/>
</dbReference>
<feature type="region of interest" description="Disordered" evidence="3">
    <location>
        <begin position="1"/>
        <end position="22"/>
    </location>
</feature>
<dbReference type="AlphaFoldDB" id="A0AA40LSN8"/>
<protein>
    <recommendedName>
        <fullName evidence="8">BTB domain-containing protein</fullName>
    </recommendedName>
</protein>
<evidence type="ECO:0000313" key="7">
    <source>
        <dbReference type="Proteomes" id="UP001177744"/>
    </source>
</evidence>
<dbReference type="InterPro" id="IPR018379">
    <property type="entry name" value="BEN_domain"/>
</dbReference>
<sequence length="557" mass="60508">MPLGPGEAVPLGQAETKPEGVGPALPPFVHHPELRDEWIKNCGTENEWLQQLPLLLRGRQRVQRRGCTRGPGPAPATAMELARSPRSPAMAQTLHMEIPKLDSILDCLNGQRLQGLYCDVSVVVKGYAFKAHQALLLLGVFSSSRSAVVELPAAVQPQSFQQILSFCYTGRLSMNMGDQFLLMYTAGFQQIQEIMEKGTEFFLKVSSPSCDSRGLHAEETPSSQTSSWTACSTPLPLVSHVKTEQQESDPVQCTPVATWLWDSSQKEAGVGRSSGGNGSGEMARFSTLDLAASRPPQQALAAAAAAAAGGVVSGPSLSELTRLGTYPSDSPGSCHNEEDEEEDAGEEGTDQQYRQICNTYTMYGMMNVEALPEQMTPESRTRVRVRQDLASLPAELINQVGRPPEKLELVTGTNVYLTRAQLMNCHVRAGTRHKVLLRRLPASSFDRNTLANSCGTGICFSTNDRKPLDSRILHAVKYYCQNCAPNFEESEMNAIVGHMCTNACRSWVPKGKPPEGDTDTTFISDTGKLEPDMMGVELSFETASHDGEAGLSAEALQ</sequence>
<evidence type="ECO:0000259" key="5">
    <source>
        <dbReference type="PROSITE" id="PS51457"/>
    </source>
</evidence>
<evidence type="ECO:0008006" key="8">
    <source>
        <dbReference type="Google" id="ProtNLM"/>
    </source>
</evidence>
<dbReference type="PROSITE" id="PS50097">
    <property type="entry name" value="BTB"/>
    <property type="match status" value="1"/>
</dbReference>
<organism evidence="6 7">
    <name type="scientific">Cnephaeus nilssonii</name>
    <name type="common">Northern bat</name>
    <name type="synonym">Eptesicus nilssonii</name>
    <dbReference type="NCBI Taxonomy" id="3371016"/>
    <lineage>
        <taxon>Eukaryota</taxon>
        <taxon>Metazoa</taxon>
        <taxon>Chordata</taxon>
        <taxon>Craniata</taxon>
        <taxon>Vertebrata</taxon>
        <taxon>Euteleostomi</taxon>
        <taxon>Mammalia</taxon>
        <taxon>Eutheria</taxon>
        <taxon>Laurasiatheria</taxon>
        <taxon>Chiroptera</taxon>
        <taxon>Yangochiroptera</taxon>
        <taxon>Vespertilionidae</taxon>
        <taxon>Cnephaeus</taxon>
    </lineage>
</organism>
<dbReference type="SMART" id="SM00225">
    <property type="entry name" value="BTB"/>
    <property type="match status" value="1"/>
</dbReference>
<evidence type="ECO:0000256" key="2">
    <source>
        <dbReference type="ARBA" id="ARBA00022843"/>
    </source>
</evidence>
<keyword evidence="7" id="KW-1185">Reference proteome</keyword>
<dbReference type="InterPro" id="IPR000210">
    <property type="entry name" value="BTB/POZ_dom"/>
</dbReference>
<dbReference type="InterPro" id="IPR011333">
    <property type="entry name" value="SKP1/BTB/POZ_sf"/>
</dbReference>
<dbReference type="GO" id="GO:0000978">
    <property type="term" value="F:RNA polymerase II cis-regulatory region sequence-specific DNA binding"/>
    <property type="evidence" value="ECO:0007669"/>
    <property type="project" value="TreeGrafter"/>
</dbReference>
<feature type="region of interest" description="Disordered" evidence="3">
    <location>
        <begin position="320"/>
        <end position="352"/>
    </location>
</feature>
<evidence type="ECO:0000256" key="1">
    <source>
        <dbReference type="ARBA" id="ARBA00022499"/>
    </source>
</evidence>
<dbReference type="PANTHER" id="PTHR46105:SF3">
    <property type="entry name" value="NUCLEUS ACCUMBENS-ASSOCIATED PROTEIN 1"/>
    <property type="match status" value="1"/>
</dbReference>